<dbReference type="EMBL" id="CP000125">
    <property type="protein sequence ID" value="ABA52087.1"/>
    <property type="molecule type" value="Genomic_DNA"/>
</dbReference>
<organism evidence="1 2">
    <name type="scientific">Burkholderia pseudomallei (strain 1710b)</name>
    <dbReference type="NCBI Taxonomy" id="320372"/>
    <lineage>
        <taxon>Bacteria</taxon>
        <taxon>Pseudomonadati</taxon>
        <taxon>Pseudomonadota</taxon>
        <taxon>Betaproteobacteria</taxon>
        <taxon>Burkholderiales</taxon>
        <taxon>Burkholderiaceae</taxon>
        <taxon>Burkholderia</taxon>
        <taxon>pseudomallei group</taxon>
    </lineage>
</organism>
<protein>
    <submittedName>
        <fullName evidence="1">Uncharacterized protein</fullName>
    </submittedName>
</protein>
<name>Q3JFD9_BURP1</name>
<sequence length="322" mass="35346">MCGAISTRRWADVFKGGAPAASGFELIELALQLAVARDARVDRAAEPVDERADQQVEQARERRERIPELADVGLHLQQVARQLARPRAVDVGDEREAHAARAGRLAIAPRDARVRARVGDDAVRIGEFGIQRIDVRAGHAVRIEHARAQVFEVAVECVADPARRLDAEDEHRVGLRDAIRDLREARRARELVHMADRVELARERVVERAGRAARRGLVARRRVRARHATVFVEAVGDHPGALGRAAQLALQVVEIAIADAAQEAPDRDAARAGLARDLVRGFEAQAFKVREHVARDALGRGRELGKAGFDGLDEGGRHGRVC</sequence>
<evidence type="ECO:0000313" key="2">
    <source>
        <dbReference type="Proteomes" id="UP000002700"/>
    </source>
</evidence>
<accession>Q3JFD9</accession>
<dbReference type="HOGENOM" id="CLU_862433_0_0_4"/>
<dbReference type="AlphaFoldDB" id="Q3JFD9"/>
<dbReference type="Proteomes" id="UP000002700">
    <property type="component" value="Chromosome II"/>
</dbReference>
<gene>
    <name evidence="1" type="ordered locus">BURPS1710b_A2564</name>
</gene>
<dbReference type="KEGG" id="bpm:BURPS1710b_A2564"/>
<evidence type="ECO:0000313" key="1">
    <source>
        <dbReference type="EMBL" id="ABA52087.1"/>
    </source>
</evidence>
<dbReference type="EnsemblBacteria" id="ABA52087">
    <property type="protein sequence ID" value="ABA52087"/>
    <property type="gene ID" value="BURPS1710b_A2564"/>
</dbReference>
<reference evidence="1 2" key="1">
    <citation type="submission" date="2005-09" db="EMBL/GenBank/DDBJ databases">
        <authorList>
            <person name="Woods D.E."/>
            <person name="Nierman W.C."/>
        </authorList>
    </citation>
    <scope>NUCLEOTIDE SEQUENCE [LARGE SCALE GENOMIC DNA]</scope>
    <source>
        <strain evidence="1 2">1710b</strain>
    </source>
</reference>
<proteinExistence type="predicted"/>